<sequence>MKRLKALNYMVSQGRFELQTFPLRRGKTSVPTKGRPEKGLHQRVGELLGVGLTARHAGRSTTTGLKIRDQMTK</sequence>
<evidence type="ECO:0000313" key="2">
    <source>
        <dbReference type="Proteomes" id="UP000216897"/>
    </source>
</evidence>
<dbReference type="Proteomes" id="UP000216897">
    <property type="component" value="Unassembled WGS sequence"/>
</dbReference>
<evidence type="ECO:0008006" key="3">
    <source>
        <dbReference type="Google" id="ProtNLM"/>
    </source>
</evidence>
<evidence type="ECO:0000313" key="1">
    <source>
        <dbReference type="EMBL" id="OZY53905.1"/>
    </source>
</evidence>
<dbReference type="EMBL" id="NQKG01000019">
    <property type="protein sequence ID" value="OZY53905.1"/>
    <property type="molecule type" value="Genomic_DNA"/>
</dbReference>
<name>A0ABX4GJI9_9PSED</name>
<comment type="caution">
    <text evidence="1">The sequence shown here is derived from an EMBL/GenBank/DDBJ whole genome shotgun (WGS) entry which is preliminary data.</text>
</comment>
<reference evidence="1 2" key="1">
    <citation type="submission" date="2017-08" db="EMBL/GenBank/DDBJ databases">
        <title>Genomic and metabolic characterisation of spoilage-associated Pseudomonas species.</title>
        <authorList>
            <person name="Stanborough T."/>
            <person name="Fegan N."/>
            <person name="Powell S.M."/>
            <person name="Singh T."/>
            <person name="Tamplin M.L."/>
            <person name="Chandry P.S."/>
        </authorList>
    </citation>
    <scope>NUCLEOTIDE SEQUENCE [LARGE SCALE GENOMIC DNA]</scope>
    <source>
        <strain evidence="1 2">L1814</strain>
    </source>
</reference>
<accession>A0ABX4GJI9</accession>
<organism evidence="1 2">
    <name type="scientific">Pseudomonas lundensis</name>
    <dbReference type="NCBI Taxonomy" id="86185"/>
    <lineage>
        <taxon>Bacteria</taxon>
        <taxon>Pseudomonadati</taxon>
        <taxon>Pseudomonadota</taxon>
        <taxon>Gammaproteobacteria</taxon>
        <taxon>Pseudomonadales</taxon>
        <taxon>Pseudomonadaceae</taxon>
        <taxon>Pseudomonas</taxon>
    </lineage>
</organism>
<keyword evidence="2" id="KW-1185">Reference proteome</keyword>
<proteinExistence type="predicted"/>
<protein>
    <recommendedName>
        <fullName evidence="3">Integrase</fullName>
    </recommendedName>
</protein>
<gene>
    <name evidence="1" type="ORF">CJF38_17545</name>
</gene>